<protein>
    <submittedName>
        <fullName evidence="1">Uncharacterized protein</fullName>
    </submittedName>
</protein>
<proteinExistence type="predicted"/>
<name>A0ACD5WKG5_AVESA</name>
<organism evidence="1 2">
    <name type="scientific">Avena sativa</name>
    <name type="common">Oat</name>
    <dbReference type="NCBI Taxonomy" id="4498"/>
    <lineage>
        <taxon>Eukaryota</taxon>
        <taxon>Viridiplantae</taxon>
        <taxon>Streptophyta</taxon>
        <taxon>Embryophyta</taxon>
        <taxon>Tracheophyta</taxon>
        <taxon>Spermatophyta</taxon>
        <taxon>Magnoliopsida</taxon>
        <taxon>Liliopsida</taxon>
        <taxon>Poales</taxon>
        <taxon>Poaceae</taxon>
        <taxon>BOP clade</taxon>
        <taxon>Pooideae</taxon>
        <taxon>Poodae</taxon>
        <taxon>Poeae</taxon>
        <taxon>Poeae Chloroplast Group 1 (Aveneae type)</taxon>
        <taxon>Aveninae</taxon>
        <taxon>Avena</taxon>
    </lineage>
</organism>
<evidence type="ECO:0000313" key="1">
    <source>
        <dbReference type="EnsemblPlants" id="AVESA.00010b.r2.4CG1249670.1.CDS.1"/>
    </source>
</evidence>
<dbReference type="EnsemblPlants" id="AVESA.00010b.r2.4CG1249670.1">
    <property type="protein sequence ID" value="AVESA.00010b.r2.4CG1249670.1.CDS.1"/>
    <property type="gene ID" value="AVESA.00010b.r2.4CG1249670"/>
</dbReference>
<dbReference type="Proteomes" id="UP001732700">
    <property type="component" value="Chromosome 4C"/>
</dbReference>
<sequence length="913" mass="102370">MQLLLKNHQPTPVANWPRSRCLGSERAALLTFKASITDPLGKLESWQAGRDCCQWNCVHCSNSTTTGGSHHVTKLSLPFYGLSGEISSPLSSLVFLRHLDLSGNFMGNSRPIPHFLGSLVHLDISSNFLGGPIPSQPGNLSKLMYLNIGWSDFCWSLCGTNSTDVSWLSRLRKLRHLDVTSWDLSTADANLFPAINILPDLRVLRLSYCNLTSYSLQFHNLSALTVLDLSYNSLQGSFPAVVGNMSSLEELNLGHNRFAGLLPPSWSNLCSLRLLGLDASDIDDDIRKVIEKFGCTWKTVQYLYLSDANITGSLTAYWIAQLTSVRKLELGGNMLTGHIPPEIGRLENLTILYVRNNAFSGNVTEKHFSDLGNLEILDLSENLLAVNLAANWTPPFKLWEVYLRSCRIGPQLPLWLHTQTTIQRLDLSNNSIGGAVPSWLWKSVSNASEVYLSDNQLNGTLPTTLKQMPMLVVLELSFNRFTGALTELPLSLGELIASNNLLSGPLPANLELCTYLYLLVISQNLITGIIKPTMCQMKILNILDLSDNQLQGQFPPCWTDSRSNQSQLHILMLRNNSLSGEFPSISSSKLVLLDLSYNYFFGSIPAWIVKKMPLLKYLISRSNIFSGHIPEEITKLDYLQYLDLAENKISGTLPYSLVKMKAMRYVHNQYVEDGPLNVRHAIYIVSYSRQQQYFDSLYMVFKGEELQYSSNAPYLVSIDLSRNSLTGDIPREIGGLVGLINLNLSRNHLHGTILDQIGQLQSLEALDLSNNELYDVIPESLSNLSALNHLNLSYNNLSGRIPSGRQLQTLDDPDIYVGNGYLCGPPSSNNCTTDQPTVPSHHEQVEGRNDLMFVFLGMEIGFTVGLNITLLVLLFKKKWRTAYFRLLDNLYDMVYVFVILTWKRWVKRNMPEV</sequence>
<reference evidence="1" key="2">
    <citation type="submission" date="2025-09" db="UniProtKB">
        <authorList>
            <consortium name="EnsemblPlants"/>
        </authorList>
    </citation>
    <scope>IDENTIFICATION</scope>
</reference>
<keyword evidence="2" id="KW-1185">Reference proteome</keyword>
<evidence type="ECO:0000313" key="2">
    <source>
        <dbReference type="Proteomes" id="UP001732700"/>
    </source>
</evidence>
<accession>A0ACD5WKG5</accession>
<reference evidence="1" key="1">
    <citation type="submission" date="2021-05" db="EMBL/GenBank/DDBJ databases">
        <authorList>
            <person name="Scholz U."/>
            <person name="Mascher M."/>
            <person name="Fiebig A."/>
        </authorList>
    </citation>
    <scope>NUCLEOTIDE SEQUENCE [LARGE SCALE GENOMIC DNA]</scope>
</reference>